<keyword evidence="8 9" id="KW-0472">Membrane</keyword>
<dbReference type="InterPro" id="IPR039357">
    <property type="entry name" value="SRD5A/TECR"/>
</dbReference>
<keyword evidence="3" id="KW-0444">Lipid biosynthesis</keyword>
<proteinExistence type="inferred from homology"/>
<evidence type="ECO:0000256" key="1">
    <source>
        <dbReference type="ARBA" id="ARBA00004141"/>
    </source>
</evidence>
<sequence length="248" mass="28481">MVQVEVYTINNKKLGDISIPESAKVKEIKKEIAKISKLTFDRQSIRSDPRGKDIGDDLQVENLVVRRKIYVKDLGPQIGWRTVFLLEYAGPLVIYALVAYRPWLLYGAKAEGTELSVTAKYEILFYTFLHVYTGKEYFWIALLGEIGNFACHLGLMKLRPAGSTVRKIPVRFRCPFSWLFDIVSCPNYTYEVGAWIGFTLLTSCVPAALFTIAGFYQMTVWALAKHRNYLKEFPDYPKERKAIIPYIL</sequence>
<dbReference type="Gene3D" id="3.10.20.90">
    <property type="entry name" value="Phosphatidylinositol 3-kinase Catalytic Subunit, Chain A, domain 1"/>
    <property type="match status" value="1"/>
</dbReference>
<keyword evidence="5 9" id="KW-1133">Transmembrane helix</keyword>
<dbReference type="PANTHER" id="PTHR10556:SF28">
    <property type="entry name" value="VERY-LONG-CHAIN ENOYL-COA REDUCTASE"/>
    <property type="match status" value="1"/>
</dbReference>
<reference evidence="11" key="1">
    <citation type="journal article" date="2023" name="Insect Mol. Biol.">
        <title>Genome sequencing provides insights into the evolution of gene families encoding plant cell wall-degrading enzymes in longhorned beetles.</title>
        <authorList>
            <person name="Shin N.R."/>
            <person name="Okamura Y."/>
            <person name="Kirsch R."/>
            <person name="Pauchet Y."/>
        </authorList>
    </citation>
    <scope>NUCLEOTIDE SEQUENCE</scope>
    <source>
        <strain evidence="11">RBIC_L_NR</strain>
    </source>
</reference>
<evidence type="ECO:0000259" key="10">
    <source>
        <dbReference type="Pfam" id="PF02544"/>
    </source>
</evidence>
<feature type="domain" description="3-oxo-5-alpha-steroid 4-dehydrogenase C-terminal" evidence="10">
    <location>
        <begin position="138"/>
        <end position="248"/>
    </location>
</feature>
<comment type="caution">
    <text evidence="11">The sequence shown here is derived from an EMBL/GenBank/DDBJ whole genome shotgun (WGS) entry which is preliminary data.</text>
</comment>
<evidence type="ECO:0000256" key="7">
    <source>
        <dbReference type="ARBA" id="ARBA00023098"/>
    </source>
</evidence>
<evidence type="ECO:0000256" key="6">
    <source>
        <dbReference type="ARBA" id="ARBA00023002"/>
    </source>
</evidence>
<gene>
    <name evidence="11" type="ORF">NQ314_020682</name>
</gene>
<keyword evidence="12" id="KW-1185">Reference proteome</keyword>
<dbReference type="GO" id="GO:0016627">
    <property type="term" value="F:oxidoreductase activity, acting on the CH-CH group of donors"/>
    <property type="evidence" value="ECO:0007669"/>
    <property type="project" value="InterPro"/>
</dbReference>
<dbReference type="Pfam" id="PF02544">
    <property type="entry name" value="Steroid_dh"/>
    <property type="match status" value="1"/>
</dbReference>
<feature type="transmembrane region" description="Helical" evidence="9">
    <location>
        <begin position="78"/>
        <end position="98"/>
    </location>
</feature>
<dbReference type="GO" id="GO:0042761">
    <property type="term" value="P:very long-chain fatty acid biosynthetic process"/>
    <property type="evidence" value="ECO:0007669"/>
    <property type="project" value="TreeGrafter"/>
</dbReference>
<comment type="similarity">
    <text evidence="2">Belongs to the steroid 5-alpha reductase family.</text>
</comment>
<dbReference type="PROSITE" id="PS50244">
    <property type="entry name" value="S5A_REDUCTASE"/>
    <property type="match status" value="1"/>
</dbReference>
<keyword evidence="7" id="KW-0443">Lipid metabolism</keyword>
<dbReference type="InterPro" id="IPR001104">
    <property type="entry name" value="3-oxo-5_a-steroid_4-DH_C"/>
</dbReference>
<dbReference type="AlphaFoldDB" id="A0AAV8WL77"/>
<protein>
    <recommendedName>
        <fullName evidence="10">3-oxo-5-alpha-steroid 4-dehydrogenase C-terminal domain-containing protein</fullName>
    </recommendedName>
</protein>
<keyword evidence="6" id="KW-0560">Oxidoreductase</keyword>
<dbReference type="Proteomes" id="UP001162156">
    <property type="component" value="Unassembled WGS sequence"/>
</dbReference>
<evidence type="ECO:0000256" key="8">
    <source>
        <dbReference type="ARBA" id="ARBA00023136"/>
    </source>
</evidence>
<dbReference type="PANTHER" id="PTHR10556">
    <property type="entry name" value="3-OXO-5-ALPHA-STEROID 4-DEHYDROGENASE"/>
    <property type="match status" value="1"/>
</dbReference>
<evidence type="ECO:0000256" key="2">
    <source>
        <dbReference type="ARBA" id="ARBA00007742"/>
    </source>
</evidence>
<dbReference type="EMBL" id="JANEYF010005770">
    <property type="protein sequence ID" value="KAJ8926832.1"/>
    <property type="molecule type" value="Genomic_DNA"/>
</dbReference>
<evidence type="ECO:0000313" key="12">
    <source>
        <dbReference type="Proteomes" id="UP001162156"/>
    </source>
</evidence>
<evidence type="ECO:0000256" key="3">
    <source>
        <dbReference type="ARBA" id="ARBA00022516"/>
    </source>
</evidence>
<comment type="subcellular location">
    <subcellularLocation>
        <location evidence="1">Membrane</location>
        <topology evidence="1">Multi-pass membrane protein</topology>
    </subcellularLocation>
</comment>
<accession>A0AAV8WL77</accession>
<evidence type="ECO:0000256" key="5">
    <source>
        <dbReference type="ARBA" id="ARBA00022989"/>
    </source>
</evidence>
<evidence type="ECO:0000256" key="9">
    <source>
        <dbReference type="SAM" id="Phobius"/>
    </source>
</evidence>
<name>A0AAV8WL77_9CUCU</name>
<keyword evidence="4 9" id="KW-0812">Transmembrane</keyword>
<organism evidence="11 12">
    <name type="scientific">Rhamnusium bicolor</name>
    <dbReference type="NCBI Taxonomy" id="1586634"/>
    <lineage>
        <taxon>Eukaryota</taxon>
        <taxon>Metazoa</taxon>
        <taxon>Ecdysozoa</taxon>
        <taxon>Arthropoda</taxon>
        <taxon>Hexapoda</taxon>
        <taxon>Insecta</taxon>
        <taxon>Pterygota</taxon>
        <taxon>Neoptera</taxon>
        <taxon>Endopterygota</taxon>
        <taxon>Coleoptera</taxon>
        <taxon>Polyphaga</taxon>
        <taxon>Cucujiformia</taxon>
        <taxon>Chrysomeloidea</taxon>
        <taxon>Cerambycidae</taxon>
        <taxon>Lepturinae</taxon>
        <taxon>Rhagiini</taxon>
        <taxon>Rhamnusium</taxon>
    </lineage>
</organism>
<evidence type="ECO:0000313" key="11">
    <source>
        <dbReference type="EMBL" id="KAJ8926832.1"/>
    </source>
</evidence>
<feature type="transmembrane region" description="Helical" evidence="9">
    <location>
        <begin position="195"/>
        <end position="224"/>
    </location>
</feature>
<evidence type="ECO:0000256" key="4">
    <source>
        <dbReference type="ARBA" id="ARBA00022692"/>
    </source>
</evidence>
<dbReference type="GO" id="GO:0016020">
    <property type="term" value="C:membrane"/>
    <property type="evidence" value="ECO:0007669"/>
    <property type="project" value="UniProtKB-SubCell"/>
</dbReference>